<evidence type="ECO:0000313" key="1">
    <source>
        <dbReference type="EMBL" id="KNY29216.1"/>
    </source>
</evidence>
<dbReference type="EMBL" id="LGTC01000001">
    <property type="protein sequence ID" value="KNY29216.1"/>
    <property type="molecule type" value="Genomic_DNA"/>
</dbReference>
<organism evidence="1 2">
    <name type="scientific">Pseudobacteroides cellulosolvens ATCC 35603 = DSM 2933</name>
    <dbReference type="NCBI Taxonomy" id="398512"/>
    <lineage>
        <taxon>Bacteria</taxon>
        <taxon>Bacillati</taxon>
        <taxon>Bacillota</taxon>
        <taxon>Clostridia</taxon>
        <taxon>Eubacteriales</taxon>
        <taxon>Oscillospiraceae</taxon>
        <taxon>Pseudobacteroides</taxon>
    </lineage>
</organism>
<dbReference type="Proteomes" id="UP000036923">
    <property type="component" value="Unassembled WGS sequence"/>
</dbReference>
<proteinExistence type="predicted"/>
<comment type="caution">
    <text evidence="1">The sequence shown here is derived from an EMBL/GenBank/DDBJ whole genome shotgun (WGS) entry which is preliminary data.</text>
</comment>
<gene>
    <name evidence="1" type="ORF">Bccel_4490</name>
</gene>
<protein>
    <submittedName>
        <fullName evidence="1">Uncharacterized protein</fullName>
    </submittedName>
</protein>
<name>A0A0L6JTQ9_9FIRM</name>
<dbReference type="STRING" id="398512.Bccel_4490"/>
<keyword evidence="2" id="KW-1185">Reference proteome</keyword>
<evidence type="ECO:0000313" key="2">
    <source>
        <dbReference type="Proteomes" id="UP000036923"/>
    </source>
</evidence>
<reference evidence="2" key="1">
    <citation type="submission" date="2015-07" db="EMBL/GenBank/DDBJ databases">
        <title>Near-Complete Genome Sequence of the Cellulolytic Bacterium Bacteroides (Pseudobacteroides) cellulosolvens ATCC 35603.</title>
        <authorList>
            <person name="Dassa B."/>
            <person name="Utturkar S.M."/>
            <person name="Klingeman D.M."/>
            <person name="Hurt R.A."/>
            <person name="Keller M."/>
            <person name="Xu J."/>
            <person name="Reddy Y.H.K."/>
            <person name="Borovok I."/>
            <person name="Grinberg I.R."/>
            <person name="Lamed R."/>
            <person name="Zhivin O."/>
            <person name="Bayer E.A."/>
            <person name="Brown S.D."/>
        </authorList>
    </citation>
    <scope>NUCLEOTIDE SEQUENCE [LARGE SCALE GENOMIC DNA]</scope>
    <source>
        <strain evidence="2">DSM 2933</strain>
    </source>
</reference>
<sequence>MDGTLLLFMSICQDIKNMLSCIQYTIIIAVKLANKGMHQNKYKYNKKYVEENVYEFKI</sequence>
<dbReference type="AlphaFoldDB" id="A0A0L6JTQ9"/>
<accession>A0A0L6JTQ9</accession>